<dbReference type="InterPro" id="IPR012939">
    <property type="entry name" value="Glyco_hydro_92"/>
</dbReference>
<keyword evidence="4" id="KW-0378">Hydrolase</keyword>
<feature type="chain" id="PRO_5032272101" evidence="1">
    <location>
        <begin position="23"/>
        <end position="802"/>
    </location>
</feature>
<keyword evidence="1" id="KW-0732">Signal</keyword>
<dbReference type="Pfam" id="PF07971">
    <property type="entry name" value="Glyco_hydro_92"/>
    <property type="match status" value="1"/>
</dbReference>
<dbReference type="InterPro" id="IPR050883">
    <property type="entry name" value="PNGase"/>
</dbReference>
<accession>A0A845G0D6</accession>
<dbReference type="Gene3D" id="3.30.2080.10">
    <property type="entry name" value="GH92 mannosidase domain"/>
    <property type="match status" value="1"/>
</dbReference>
<dbReference type="PANTHER" id="PTHR12143">
    <property type="entry name" value="PEPTIDE N-GLYCANASE PNGASE -RELATED"/>
    <property type="match status" value="1"/>
</dbReference>
<comment type="caution">
    <text evidence="4">The sequence shown here is derived from an EMBL/GenBank/DDBJ whole genome shotgun (WGS) entry which is preliminary data.</text>
</comment>
<dbReference type="InterPro" id="IPR008928">
    <property type="entry name" value="6-hairpin_glycosidase_sf"/>
</dbReference>
<dbReference type="NCBIfam" id="TIGR01180">
    <property type="entry name" value="aman2_put"/>
    <property type="match status" value="1"/>
</dbReference>
<dbReference type="FunFam" id="1.20.1050.60:FF:000003">
    <property type="entry name" value="Alpha-1,2-mannosidase family protein"/>
    <property type="match status" value="1"/>
</dbReference>
<dbReference type="Proteomes" id="UP000470302">
    <property type="component" value="Unassembled WGS sequence"/>
</dbReference>
<feature type="signal peptide" evidence="1">
    <location>
        <begin position="1"/>
        <end position="22"/>
    </location>
</feature>
<evidence type="ECO:0000313" key="5">
    <source>
        <dbReference type="Proteomes" id="UP000470302"/>
    </source>
</evidence>
<dbReference type="SUPFAM" id="SSF48208">
    <property type="entry name" value="Six-hairpin glycosidases"/>
    <property type="match status" value="1"/>
</dbReference>
<dbReference type="PANTHER" id="PTHR12143:SF39">
    <property type="entry name" value="SECRETED PROTEIN"/>
    <property type="match status" value="1"/>
</dbReference>
<dbReference type="InterPro" id="IPR041371">
    <property type="entry name" value="GH92_N"/>
</dbReference>
<feature type="domain" description="Glycosyl hydrolase family 92 N-terminal" evidence="3">
    <location>
        <begin position="29"/>
        <end position="272"/>
    </location>
</feature>
<dbReference type="AlphaFoldDB" id="A0A845G0D6"/>
<dbReference type="GO" id="GO:0005829">
    <property type="term" value="C:cytosol"/>
    <property type="evidence" value="ECO:0007669"/>
    <property type="project" value="TreeGrafter"/>
</dbReference>
<organism evidence="4 5">
    <name type="scientific">Duganella vulcania</name>
    <dbReference type="NCBI Taxonomy" id="2692166"/>
    <lineage>
        <taxon>Bacteria</taxon>
        <taxon>Pseudomonadati</taxon>
        <taxon>Pseudomonadota</taxon>
        <taxon>Betaproteobacteria</taxon>
        <taxon>Burkholderiales</taxon>
        <taxon>Oxalobacteraceae</taxon>
        <taxon>Telluria group</taxon>
        <taxon>Duganella</taxon>
    </lineage>
</organism>
<evidence type="ECO:0000256" key="1">
    <source>
        <dbReference type="SAM" id="SignalP"/>
    </source>
</evidence>
<sequence length="802" mass="87909">MKKQFYGILAGAALCLGAQAIAAVIPAPVNTFIGTQDDGNTFPGASAPFGMLQVSPIGEHYAGWHYTDPKIRGFGHFFLSGAGCWEQGGQLSVLPVTGSIGPGGAFDTSKAGSFDHKRYASEYTHDGEVGDAGYFKVRLTSYGGITAETTALTRAAAERYTFAPGTAQGHILVNLGQANERHSVVGSSLRVVDDHSVEGKIVTRSFCGGAQYATWFRMEFDRPFAAHGIWNENGGTPGSRQPSLQGDSRPHGAWFTFDVKDKQAVTAISAISHVDADGARRNLRADAYAQGAPRSFDSMREQAQQAWQKELKSVDIEGADQNQRTVFYTALYHALLQPLTGNDIDGRYRGYDDRIHSAGNATYYEFFSLWDTYRAQNQLIALLRPERARDIADSVLKIREQGGWLPRWGYANFESNVMTGDPVTPFLVDLWRYGALKGREQQAYAALRENAFGVPPFGSRSEGRAGNPSYLAKGYVQYDLSFRAKGMDVDPHHGGSATMEYAQADGALAYMAEALGKKADAALLRQRAGNWRNVWDSAAKDQPLGFQGFPRARTADGQWYTELDGSYTPRAEHGFHEGTAWQYQWLVQQDVGGMVKAMGGREQAARRLDAFFAYDALGADPFQAVRKEWVMGAYNYYNQFRYNPNNEPDLHAPWMYTLVGQPWKTSAVLRAAETLFSNAPNGVTGNDDLGTMSAWYVFSALGIYPSTPGSGRFLLHEPKFAMAEVDLGNGKQLLIEKEAPAGAAAALPSFATQLSWNGRPHDKVWLDWEQLQRGGQLRMQLSTDPAAARWGSSPASVPPDAN</sequence>
<dbReference type="Gene3D" id="1.20.1050.60">
    <property type="entry name" value="alpha-1,2-mannosidase"/>
    <property type="match status" value="1"/>
</dbReference>
<dbReference type="Pfam" id="PF17678">
    <property type="entry name" value="Glyco_hydro_92N"/>
    <property type="match status" value="1"/>
</dbReference>
<evidence type="ECO:0000259" key="2">
    <source>
        <dbReference type="Pfam" id="PF07971"/>
    </source>
</evidence>
<protein>
    <submittedName>
        <fullName evidence="4">Glycoside hydrolase family 92 protein</fullName>
    </submittedName>
</protein>
<proteinExistence type="predicted"/>
<dbReference type="GO" id="GO:0005975">
    <property type="term" value="P:carbohydrate metabolic process"/>
    <property type="evidence" value="ECO:0007669"/>
    <property type="project" value="InterPro"/>
</dbReference>
<dbReference type="InterPro" id="IPR005887">
    <property type="entry name" value="GH92_a_mannosidase_put"/>
</dbReference>
<dbReference type="Gene3D" id="1.20.1610.10">
    <property type="entry name" value="alpha-1,2-mannosidases domains"/>
    <property type="match status" value="1"/>
</dbReference>
<dbReference type="Gene3D" id="2.70.98.10">
    <property type="match status" value="1"/>
</dbReference>
<gene>
    <name evidence="4" type="ORF">GTP91_08965</name>
</gene>
<dbReference type="EMBL" id="WWCW01000021">
    <property type="protein sequence ID" value="MYM87311.1"/>
    <property type="molecule type" value="Genomic_DNA"/>
</dbReference>
<feature type="domain" description="Glycosyl hydrolase family 92" evidence="2">
    <location>
        <begin position="279"/>
        <end position="782"/>
    </location>
</feature>
<dbReference type="GO" id="GO:0000224">
    <property type="term" value="F:peptide-N4-(N-acetyl-beta-glucosaminyl)asparagine amidase activity"/>
    <property type="evidence" value="ECO:0007669"/>
    <property type="project" value="TreeGrafter"/>
</dbReference>
<evidence type="ECO:0000313" key="4">
    <source>
        <dbReference type="EMBL" id="MYM87311.1"/>
    </source>
</evidence>
<dbReference type="RefSeq" id="WP_161096470.1">
    <property type="nucleotide sequence ID" value="NZ_WWCW01000021.1"/>
</dbReference>
<dbReference type="GO" id="GO:0006516">
    <property type="term" value="P:glycoprotein catabolic process"/>
    <property type="evidence" value="ECO:0007669"/>
    <property type="project" value="TreeGrafter"/>
</dbReference>
<reference evidence="4 5" key="1">
    <citation type="submission" date="2020-01" db="EMBL/GenBank/DDBJ databases">
        <title>Novel species isolated from a subtropical stream in China.</title>
        <authorList>
            <person name="Lu H."/>
        </authorList>
    </citation>
    <scope>NUCLEOTIDE SEQUENCE [LARGE SCALE GENOMIC DNA]</scope>
    <source>
        <strain evidence="4 5">FT82W</strain>
    </source>
</reference>
<dbReference type="InterPro" id="IPR014718">
    <property type="entry name" value="GH-type_carb-bd"/>
</dbReference>
<name>A0A845G0D6_9BURK</name>
<evidence type="ECO:0000259" key="3">
    <source>
        <dbReference type="Pfam" id="PF17678"/>
    </source>
</evidence>
<dbReference type="GO" id="GO:0030246">
    <property type="term" value="F:carbohydrate binding"/>
    <property type="evidence" value="ECO:0007669"/>
    <property type="project" value="InterPro"/>
</dbReference>